<evidence type="ECO:0000313" key="5">
    <source>
        <dbReference type="Proteomes" id="UP001589628"/>
    </source>
</evidence>
<dbReference type="PANTHER" id="PTHR30244">
    <property type="entry name" value="TRANSAMINASE"/>
    <property type="match status" value="1"/>
</dbReference>
<dbReference type="SUPFAM" id="SSF53383">
    <property type="entry name" value="PLP-dependent transferases"/>
    <property type="match status" value="1"/>
</dbReference>
<dbReference type="EC" id="2.6.1.92" evidence="4"/>
<keyword evidence="1 3" id="KW-0663">Pyridoxal phosphate</keyword>
<comment type="similarity">
    <text evidence="2 3">Belongs to the DegT/DnrJ/EryC1 family.</text>
</comment>
<dbReference type="CDD" id="cd00616">
    <property type="entry name" value="AHBA_syn"/>
    <property type="match status" value="1"/>
</dbReference>
<protein>
    <submittedName>
        <fullName evidence="4">UDP-4-amino-4, 6-dideoxy-N-acetyl-beta-L-altrosamine transaminase</fullName>
        <ecNumber evidence="4">2.6.1.92</ecNumber>
    </submittedName>
</protein>
<evidence type="ECO:0000256" key="3">
    <source>
        <dbReference type="RuleBase" id="RU004508"/>
    </source>
</evidence>
<dbReference type="InterPro" id="IPR000653">
    <property type="entry name" value="DegT/StrS_aminotransferase"/>
</dbReference>
<name>A0ABV5ZEH7_9GAMM</name>
<dbReference type="RefSeq" id="WP_027312789.1">
    <property type="nucleotide sequence ID" value="NZ_JBHLZN010000005.1"/>
</dbReference>
<keyword evidence="4" id="KW-0032">Aminotransferase</keyword>
<dbReference type="NCBIfam" id="TIGR03588">
    <property type="entry name" value="PseC"/>
    <property type="match status" value="1"/>
</dbReference>
<keyword evidence="5" id="KW-1185">Reference proteome</keyword>
<dbReference type="Gene3D" id="3.90.1150.10">
    <property type="entry name" value="Aspartate Aminotransferase, domain 1"/>
    <property type="match status" value="1"/>
</dbReference>
<evidence type="ECO:0000256" key="2">
    <source>
        <dbReference type="ARBA" id="ARBA00037999"/>
    </source>
</evidence>
<dbReference type="PIRSF" id="PIRSF000390">
    <property type="entry name" value="PLP_StrS"/>
    <property type="match status" value="1"/>
</dbReference>
<dbReference type="Gene3D" id="3.40.640.10">
    <property type="entry name" value="Type I PLP-dependent aspartate aminotransferase-like (Major domain)"/>
    <property type="match status" value="1"/>
</dbReference>
<accession>A0ABV5ZEH7</accession>
<evidence type="ECO:0000256" key="1">
    <source>
        <dbReference type="ARBA" id="ARBA00022898"/>
    </source>
</evidence>
<dbReference type="PANTHER" id="PTHR30244:SF34">
    <property type="entry name" value="DTDP-4-AMINO-4,6-DIDEOXYGALACTOSE TRANSAMINASE"/>
    <property type="match status" value="1"/>
</dbReference>
<reference evidence="4 5" key="1">
    <citation type="submission" date="2024-09" db="EMBL/GenBank/DDBJ databases">
        <authorList>
            <person name="Sun Q."/>
            <person name="Mori K."/>
        </authorList>
    </citation>
    <scope>NUCLEOTIDE SEQUENCE [LARGE SCALE GENOMIC DNA]</scope>
    <source>
        <strain evidence="4 5">ATCC 51285</strain>
    </source>
</reference>
<dbReference type="GO" id="GO:0008483">
    <property type="term" value="F:transaminase activity"/>
    <property type="evidence" value="ECO:0007669"/>
    <property type="project" value="UniProtKB-KW"/>
</dbReference>
<evidence type="ECO:0000313" key="4">
    <source>
        <dbReference type="EMBL" id="MFB9887635.1"/>
    </source>
</evidence>
<proteinExistence type="inferred from homology"/>
<dbReference type="EMBL" id="JBHLZN010000005">
    <property type="protein sequence ID" value="MFB9887635.1"/>
    <property type="molecule type" value="Genomic_DNA"/>
</dbReference>
<dbReference type="Proteomes" id="UP001589628">
    <property type="component" value="Unassembled WGS sequence"/>
</dbReference>
<dbReference type="InterPro" id="IPR020026">
    <property type="entry name" value="PseC"/>
</dbReference>
<sequence>MLPYGRQDIQEEDVQAVVEVLRHQYLTQGQQVPALEKALAEYTGTPWVTLVNSATSALHLGCLALGVEQGDRVWTSPLSFVASANCARYCGAEVDFVDIDPSTLNLSLPALANKLAWAASLGRLPKLLIVVHFAGLSADMAEIKALCERYQVRLMEDASHALGGRYQGMPVGALQHADLCVFSFHPVKMITTGEGGAILCRDPELHQRIQRLRSHGIDKDSKLQEQEGGWYYQQQELGFNYRMTDLQAALGLSQLSRLDGYVQQRQALAERYDQQLQGLPLQLPPRVDYAESSWHLYVVQLQDPMQRRPLYDFLQVQGVAVQVHYIPIHWQPYYQRLGFARGDFPAVEDYYQRTLTLPLFPTLTNVQQDRVIALLHSFLSPD</sequence>
<organism evidence="4 5">
    <name type="scientific">Balneatrix alpica</name>
    <dbReference type="NCBI Taxonomy" id="75684"/>
    <lineage>
        <taxon>Bacteria</taxon>
        <taxon>Pseudomonadati</taxon>
        <taxon>Pseudomonadota</taxon>
        <taxon>Gammaproteobacteria</taxon>
        <taxon>Oceanospirillales</taxon>
        <taxon>Balneatrichaceae</taxon>
        <taxon>Balneatrix</taxon>
    </lineage>
</organism>
<dbReference type="InterPro" id="IPR015424">
    <property type="entry name" value="PyrdxlP-dep_Trfase"/>
</dbReference>
<dbReference type="InterPro" id="IPR015421">
    <property type="entry name" value="PyrdxlP-dep_Trfase_major"/>
</dbReference>
<comment type="caution">
    <text evidence="4">The sequence shown here is derived from an EMBL/GenBank/DDBJ whole genome shotgun (WGS) entry which is preliminary data.</text>
</comment>
<dbReference type="Pfam" id="PF01041">
    <property type="entry name" value="DegT_DnrJ_EryC1"/>
    <property type="match status" value="1"/>
</dbReference>
<gene>
    <name evidence="4" type="primary">pseC</name>
    <name evidence="4" type="ORF">ACFFLH_14530</name>
</gene>
<keyword evidence="4" id="KW-0808">Transferase</keyword>
<dbReference type="InterPro" id="IPR015422">
    <property type="entry name" value="PyrdxlP-dep_Trfase_small"/>
</dbReference>